<evidence type="ECO:0000256" key="1">
    <source>
        <dbReference type="ARBA" id="ARBA00022741"/>
    </source>
</evidence>
<dbReference type="Pfam" id="PF00271">
    <property type="entry name" value="Helicase_C"/>
    <property type="match status" value="1"/>
</dbReference>
<feature type="domain" description="Helicase C-terminal" evidence="5">
    <location>
        <begin position="111"/>
        <end position="238"/>
    </location>
</feature>
<dbReference type="InterPro" id="IPR027417">
    <property type="entry name" value="P-loop_NTPase"/>
</dbReference>
<dbReference type="GO" id="GO:0016787">
    <property type="term" value="F:hydrolase activity"/>
    <property type="evidence" value="ECO:0007669"/>
    <property type="project" value="UniProtKB-KW"/>
</dbReference>
<feature type="non-terminal residue" evidence="6">
    <location>
        <position position="1"/>
    </location>
</feature>
<gene>
    <name evidence="6" type="ORF">S12H4_11581</name>
</gene>
<dbReference type="SUPFAM" id="SSF52540">
    <property type="entry name" value="P-loop containing nucleoside triphosphate hydrolases"/>
    <property type="match status" value="1"/>
</dbReference>
<dbReference type="InterPro" id="IPR001650">
    <property type="entry name" value="Helicase_C-like"/>
</dbReference>
<evidence type="ECO:0000256" key="3">
    <source>
        <dbReference type="ARBA" id="ARBA00022806"/>
    </source>
</evidence>
<evidence type="ECO:0000259" key="5">
    <source>
        <dbReference type="PROSITE" id="PS51194"/>
    </source>
</evidence>
<keyword evidence="1" id="KW-0547">Nucleotide-binding</keyword>
<comment type="caution">
    <text evidence="6">The sequence shown here is derived from an EMBL/GenBank/DDBJ whole genome shotgun (WGS) entry which is preliminary data.</text>
</comment>
<organism evidence="6">
    <name type="scientific">marine sediment metagenome</name>
    <dbReference type="NCBI Taxonomy" id="412755"/>
    <lineage>
        <taxon>unclassified sequences</taxon>
        <taxon>metagenomes</taxon>
        <taxon>ecological metagenomes</taxon>
    </lineage>
</organism>
<dbReference type="GO" id="GO:0005524">
    <property type="term" value="F:ATP binding"/>
    <property type="evidence" value="ECO:0007669"/>
    <property type="project" value="UniProtKB-KW"/>
</dbReference>
<dbReference type="Gene3D" id="3.40.50.300">
    <property type="entry name" value="P-loop containing nucleotide triphosphate hydrolases"/>
    <property type="match status" value="1"/>
</dbReference>
<evidence type="ECO:0000313" key="6">
    <source>
        <dbReference type="EMBL" id="GAI77020.1"/>
    </source>
</evidence>
<dbReference type="SMART" id="SM00490">
    <property type="entry name" value="HELICc"/>
    <property type="match status" value="1"/>
</dbReference>
<keyword evidence="2" id="KW-0378">Hydrolase</keyword>
<reference evidence="6" key="1">
    <citation type="journal article" date="2014" name="Front. Microbiol.">
        <title>High frequency of phylogenetically diverse reductive dehalogenase-homologous genes in deep subseafloor sedimentary metagenomes.</title>
        <authorList>
            <person name="Kawai M."/>
            <person name="Futagami T."/>
            <person name="Toyoda A."/>
            <person name="Takaki Y."/>
            <person name="Nishi S."/>
            <person name="Hori S."/>
            <person name="Arai W."/>
            <person name="Tsubouchi T."/>
            <person name="Morono Y."/>
            <person name="Uchiyama I."/>
            <person name="Ito T."/>
            <person name="Fujiyama A."/>
            <person name="Inagaki F."/>
            <person name="Takami H."/>
        </authorList>
    </citation>
    <scope>NUCLEOTIDE SEQUENCE</scope>
    <source>
        <strain evidence="6">Expedition CK06-06</strain>
    </source>
</reference>
<accession>X1SNV3</accession>
<keyword evidence="4" id="KW-0067">ATP-binding</keyword>
<name>X1SNV3_9ZZZZ</name>
<dbReference type="PROSITE" id="PS51194">
    <property type="entry name" value="HELICASE_CTER"/>
    <property type="match status" value="1"/>
</dbReference>
<evidence type="ECO:0000256" key="2">
    <source>
        <dbReference type="ARBA" id="ARBA00022801"/>
    </source>
</evidence>
<dbReference type="PANTHER" id="PTHR11274">
    <property type="entry name" value="RAD25/XP-B DNA REPAIR HELICASE"/>
    <property type="match status" value="1"/>
</dbReference>
<dbReference type="AlphaFoldDB" id="X1SNV3"/>
<dbReference type="GO" id="GO:0004386">
    <property type="term" value="F:helicase activity"/>
    <property type="evidence" value="ECO:0007669"/>
    <property type="project" value="UniProtKB-KW"/>
</dbReference>
<dbReference type="PANTHER" id="PTHR11274:SF0">
    <property type="entry name" value="GENERAL TRANSCRIPTION AND DNA REPAIR FACTOR IIH HELICASE SUBUNIT XPB"/>
    <property type="match status" value="1"/>
</dbReference>
<evidence type="ECO:0000256" key="4">
    <source>
        <dbReference type="ARBA" id="ARBA00022840"/>
    </source>
</evidence>
<dbReference type="InterPro" id="IPR050615">
    <property type="entry name" value="ATP-dep_DNA_Helicase"/>
</dbReference>
<dbReference type="Gene3D" id="6.10.140.1180">
    <property type="match status" value="1"/>
</dbReference>
<proteinExistence type="predicted"/>
<dbReference type="EMBL" id="BARW01005240">
    <property type="protein sequence ID" value="GAI77020.1"/>
    <property type="molecule type" value="Genomic_DNA"/>
</dbReference>
<keyword evidence="3" id="KW-0347">Helicase</keyword>
<sequence>ATFEREDELHEELPRLIGEKIYEISPEPLAGEYLADFETKKITVEFTEEEQEEYDDAQATFKNYLISRNIKMRGPKDFQKIIMRSGRDPEAREAILARNKAEKLAFNSKNKITELAKLLDKDNRTIIFTKYNNMVHKISKRFLVPCITHKTKKDERKEILEKFKEGVYCSIISSQVLDEGINVPEANIGIILSGTGSSREYIQRLGRILRPAKNKKAILYEIVTKNTMEVRTSYRKKN</sequence>
<protein>
    <recommendedName>
        <fullName evidence="5">Helicase C-terminal domain-containing protein</fullName>
    </recommendedName>
</protein>